<dbReference type="PANTHER" id="PTHR33337:SF40">
    <property type="entry name" value="CENP-V_GFA DOMAIN-CONTAINING PROTEIN-RELATED"/>
    <property type="match status" value="1"/>
</dbReference>
<evidence type="ECO:0000256" key="4">
    <source>
        <dbReference type="ARBA" id="ARBA00023239"/>
    </source>
</evidence>
<dbReference type="AlphaFoldDB" id="A0AAJ5VR73"/>
<name>A0AAJ5VR73_9HYPH</name>
<keyword evidence="3" id="KW-0862">Zinc</keyword>
<comment type="similarity">
    <text evidence="1">Belongs to the Gfa family.</text>
</comment>
<proteinExistence type="inferred from homology"/>
<dbReference type="Proteomes" id="UP001217476">
    <property type="component" value="Chromosome"/>
</dbReference>
<keyword evidence="4" id="KW-0456">Lyase</keyword>
<dbReference type="InterPro" id="IPR011057">
    <property type="entry name" value="Mss4-like_sf"/>
</dbReference>
<evidence type="ECO:0000256" key="1">
    <source>
        <dbReference type="ARBA" id="ARBA00005495"/>
    </source>
</evidence>
<dbReference type="SUPFAM" id="SSF51316">
    <property type="entry name" value="Mss4-like"/>
    <property type="match status" value="1"/>
</dbReference>
<keyword evidence="2" id="KW-0479">Metal-binding</keyword>
<evidence type="ECO:0000256" key="3">
    <source>
        <dbReference type="ARBA" id="ARBA00022833"/>
    </source>
</evidence>
<sequence>MESVSRIRQGGCLCGAVRYEVEGDPEISGLCHCTICRKLTGSVVSVTAHWRVEKFSMTGMLATYDKRQFCPSCGSRLFFMGSDMVEVFLGSLDDAPNGIMPQLEVWSIRREQWLPKIDTIPVHDHDPPPEALEER</sequence>
<reference evidence="6" key="1">
    <citation type="submission" date="2023-03" db="EMBL/GenBank/DDBJ databases">
        <title>Andean soil-derived lignocellulolytic bacterial consortium as a source of novel taxa and putative plastic-active enzymes.</title>
        <authorList>
            <person name="Diaz-Garcia L."/>
            <person name="Chuvochina M."/>
            <person name="Feuerriegel G."/>
            <person name="Bunk B."/>
            <person name="Sproer C."/>
            <person name="Streit W.R."/>
            <person name="Rodriguez L.M."/>
            <person name="Overmann J."/>
            <person name="Jimenez D.J."/>
        </authorList>
    </citation>
    <scope>NUCLEOTIDE SEQUENCE</scope>
    <source>
        <strain evidence="6">MAG 4196</strain>
    </source>
</reference>
<feature type="domain" description="CENP-V/GFA" evidence="5">
    <location>
        <begin position="8"/>
        <end position="114"/>
    </location>
</feature>
<evidence type="ECO:0000259" key="5">
    <source>
        <dbReference type="PROSITE" id="PS51891"/>
    </source>
</evidence>
<dbReference type="Pfam" id="PF04828">
    <property type="entry name" value="GFA"/>
    <property type="match status" value="1"/>
</dbReference>
<accession>A0AAJ5VR73</accession>
<dbReference type="EMBL" id="CP119312">
    <property type="protein sequence ID" value="WEK03253.1"/>
    <property type="molecule type" value="Genomic_DNA"/>
</dbReference>
<evidence type="ECO:0000313" key="6">
    <source>
        <dbReference type="EMBL" id="WEK03253.1"/>
    </source>
</evidence>
<protein>
    <submittedName>
        <fullName evidence="6">GFA family protein</fullName>
    </submittedName>
</protein>
<evidence type="ECO:0000256" key="2">
    <source>
        <dbReference type="ARBA" id="ARBA00022723"/>
    </source>
</evidence>
<dbReference type="GO" id="GO:0046872">
    <property type="term" value="F:metal ion binding"/>
    <property type="evidence" value="ECO:0007669"/>
    <property type="project" value="UniProtKB-KW"/>
</dbReference>
<dbReference type="GO" id="GO:0016846">
    <property type="term" value="F:carbon-sulfur lyase activity"/>
    <property type="evidence" value="ECO:0007669"/>
    <property type="project" value="InterPro"/>
</dbReference>
<evidence type="ECO:0000313" key="7">
    <source>
        <dbReference type="Proteomes" id="UP001217476"/>
    </source>
</evidence>
<dbReference type="PANTHER" id="PTHR33337">
    <property type="entry name" value="GFA DOMAIN-CONTAINING PROTEIN"/>
    <property type="match status" value="1"/>
</dbReference>
<dbReference type="PROSITE" id="PS51891">
    <property type="entry name" value="CENP_V_GFA"/>
    <property type="match status" value="1"/>
</dbReference>
<dbReference type="InterPro" id="IPR006913">
    <property type="entry name" value="CENP-V/GFA"/>
</dbReference>
<dbReference type="Gene3D" id="3.90.1590.10">
    <property type="entry name" value="glutathione-dependent formaldehyde- activating enzyme (gfa)"/>
    <property type="match status" value="1"/>
</dbReference>
<organism evidence="6 7">
    <name type="scientific">Candidatus Devosia phytovorans</name>
    <dbReference type="NCBI Taxonomy" id="3121372"/>
    <lineage>
        <taxon>Bacteria</taxon>
        <taxon>Pseudomonadati</taxon>
        <taxon>Pseudomonadota</taxon>
        <taxon>Alphaproteobacteria</taxon>
        <taxon>Hyphomicrobiales</taxon>
        <taxon>Devosiaceae</taxon>
        <taxon>Devosia</taxon>
    </lineage>
</organism>
<gene>
    <name evidence="6" type="ORF">P0Y65_13735</name>
</gene>